<dbReference type="InterPro" id="IPR019079">
    <property type="entry name" value="Capsule_synth_CapA"/>
</dbReference>
<evidence type="ECO:0000313" key="5">
    <source>
        <dbReference type="EMBL" id="HJC67488.1"/>
    </source>
</evidence>
<feature type="compositionally biased region" description="Acidic residues" evidence="2">
    <location>
        <begin position="85"/>
        <end position="96"/>
    </location>
</feature>
<evidence type="ECO:0000256" key="2">
    <source>
        <dbReference type="SAM" id="MobiDB-lite"/>
    </source>
</evidence>
<dbReference type="Gene3D" id="3.60.21.10">
    <property type="match status" value="1"/>
</dbReference>
<dbReference type="InterPro" id="IPR029052">
    <property type="entry name" value="Metallo-depent_PP-like"/>
</dbReference>
<dbReference type="CDD" id="cd07381">
    <property type="entry name" value="MPP_CapA"/>
    <property type="match status" value="1"/>
</dbReference>
<evidence type="ECO:0000313" key="6">
    <source>
        <dbReference type="Proteomes" id="UP000823863"/>
    </source>
</evidence>
<evidence type="ECO:0000259" key="4">
    <source>
        <dbReference type="SMART" id="SM00854"/>
    </source>
</evidence>
<feature type="compositionally biased region" description="Polar residues" evidence="2">
    <location>
        <begin position="67"/>
        <end position="80"/>
    </location>
</feature>
<evidence type="ECO:0000256" key="3">
    <source>
        <dbReference type="SAM" id="Phobius"/>
    </source>
</evidence>
<gene>
    <name evidence="5" type="ORF">H9931_12390</name>
</gene>
<proteinExistence type="inferred from homology"/>
<dbReference type="Pfam" id="PF09587">
    <property type="entry name" value="PGA_cap"/>
    <property type="match status" value="1"/>
</dbReference>
<dbReference type="AlphaFoldDB" id="A0A9D2PUF2"/>
<feature type="region of interest" description="Disordered" evidence="2">
    <location>
        <begin position="62"/>
        <end position="96"/>
    </location>
</feature>
<keyword evidence="3" id="KW-0812">Transmembrane</keyword>
<keyword evidence="3" id="KW-1133">Transmembrane helix</keyword>
<comment type="similarity">
    <text evidence="1">Belongs to the CapA family.</text>
</comment>
<dbReference type="SMART" id="SM00854">
    <property type="entry name" value="PGA_cap"/>
    <property type="match status" value="1"/>
</dbReference>
<dbReference type="SUPFAM" id="SSF56300">
    <property type="entry name" value="Metallo-dependent phosphatases"/>
    <property type="match status" value="1"/>
</dbReference>
<dbReference type="InterPro" id="IPR052169">
    <property type="entry name" value="CW_Biosynth-Accessory"/>
</dbReference>
<keyword evidence="3" id="KW-0472">Membrane</keyword>
<evidence type="ECO:0000256" key="1">
    <source>
        <dbReference type="ARBA" id="ARBA00005662"/>
    </source>
</evidence>
<comment type="caution">
    <text evidence="5">The sequence shown here is derived from an EMBL/GenBank/DDBJ whole genome shotgun (WGS) entry which is preliminary data.</text>
</comment>
<organism evidence="5 6">
    <name type="scientific">Candidatus Enterocloster excrementigallinarum</name>
    <dbReference type="NCBI Taxonomy" id="2838558"/>
    <lineage>
        <taxon>Bacteria</taxon>
        <taxon>Bacillati</taxon>
        <taxon>Bacillota</taxon>
        <taxon>Clostridia</taxon>
        <taxon>Lachnospirales</taxon>
        <taxon>Lachnospiraceae</taxon>
        <taxon>Enterocloster</taxon>
    </lineage>
</organism>
<dbReference type="PANTHER" id="PTHR33393">
    <property type="entry name" value="POLYGLUTAMINE SYNTHESIS ACCESSORY PROTEIN RV0574C-RELATED"/>
    <property type="match status" value="1"/>
</dbReference>
<dbReference type="Proteomes" id="UP000823863">
    <property type="component" value="Unassembled WGS sequence"/>
</dbReference>
<accession>A0A9D2PUF2</accession>
<dbReference type="EMBL" id="DWWB01000072">
    <property type="protein sequence ID" value="HJC67488.1"/>
    <property type="molecule type" value="Genomic_DNA"/>
</dbReference>
<reference evidence="5" key="2">
    <citation type="submission" date="2021-04" db="EMBL/GenBank/DDBJ databases">
        <authorList>
            <person name="Gilroy R."/>
        </authorList>
    </citation>
    <scope>NUCLEOTIDE SEQUENCE</scope>
    <source>
        <strain evidence="5">CHK198-12963</strain>
    </source>
</reference>
<protein>
    <submittedName>
        <fullName evidence="5">CapA family protein</fullName>
    </submittedName>
</protein>
<reference evidence="5" key="1">
    <citation type="journal article" date="2021" name="PeerJ">
        <title>Extensive microbial diversity within the chicken gut microbiome revealed by metagenomics and culture.</title>
        <authorList>
            <person name="Gilroy R."/>
            <person name="Ravi A."/>
            <person name="Getino M."/>
            <person name="Pursley I."/>
            <person name="Horton D.L."/>
            <person name="Alikhan N.F."/>
            <person name="Baker D."/>
            <person name="Gharbi K."/>
            <person name="Hall N."/>
            <person name="Watson M."/>
            <person name="Adriaenssens E.M."/>
            <person name="Foster-Nyarko E."/>
            <person name="Jarju S."/>
            <person name="Secka A."/>
            <person name="Antonio M."/>
            <person name="Oren A."/>
            <person name="Chaudhuri R.R."/>
            <person name="La Ragione R."/>
            <person name="Hildebrand F."/>
            <person name="Pallen M.J."/>
        </authorList>
    </citation>
    <scope>NUCLEOTIDE SEQUENCE</scope>
    <source>
        <strain evidence="5">CHK198-12963</strain>
    </source>
</reference>
<feature type="transmembrane region" description="Helical" evidence="3">
    <location>
        <begin position="6"/>
        <end position="26"/>
    </location>
</feature>
<sequence>MKGKGIVAAAAVLLGILLIAALGILIGRGAFSSYEKVETMAAAEHNTENLSPEAGEKEAVLQEEEQMFSQQETSAPQPAEQTEGLAEEAQPEEPQPEEPITLLFAGDVLLSDHVLNAYNTGGGIGGVVDGNLLEEIRKADLFMVNEEFPFSARGEAAPDKQYTFRLPPERVSIFQEMGIDLVTLANNHALDFGTDALVDTLDTLDGAGILHVGAGRNLDEAKMPVTVEIQGKTIGFLGASRVIPETSWNATSTKPGMLVTYDPAFTIREIEKLDQVCDYVVVYVHWGIERAEHPEEYQRTMGKQYIDAGADLVVGSHPHMLQGIEYYQGKPIVYSLGNFVFGSSIPRTALLKVELEKGQEGEGELDLSSLSMIPATSGAGYTRQLTDAGQVEEFYSHIEEISFGVSVDEDGISENNSEGAGISQ</sequence>
<feature type="domain" description="Capsule synthesis protein CapA" evidence="4">
    <location>
        <begin position="101"/>
        <end position="343"/>
    </location>
</feature>
<dbReference type="PANTHER" id="PTHR33393:SF13">
    <property type="entry name" value="PGA BIOSYNTHESIS PROTEIN CAPA"/>
    <property type="match status" value="1"/>
</dbReference>
<name>A0A9D2PUF2_9FIRM</name>